<keyword evidence="7 10" id="KW-0479">Metal-binding</keyword>
<comment type="similarity">
    <text evidence="10">Belongs to the quinolinate synthase family. Type 3 subfamily.</text>
</comment>
<dbReference type="InterPro" id="IPR023515">
    <property type="entry name" value="Quinolinate_synth_A_type3"/>
</dbReference>
<reference evidence="11 12" key="1">
    <citation type="submission" date="2024-04" db="EMBL/GenBank/DDBJ databases">
        <title>Polymorphospora sp. isolated from Baiyangdian Lake in Xiong'an New Area.</title>
        <authorList>
            <person name="Zhang X."/>
            <person name="Liu J."/>
        </authorList>
    </citation>
    <scope>NUCLEOTIDE SEQUENCE [LARGE SCALE GENOMIC DNA]</scope>
    <source>
        <strain evidence="11 12">2-325</strain>
    </source>
</reference>
<evidence type="ECO:0000256" key="6">
    <source>
        <dbReference type="ARBA" id="ARBA00022679"/>
    </source>
</evidence>
<feature type="binding site" evidence="10">
    <location>
        <position position="181"/>
    </location>
    <ligand>
        <name>iminosuccinate</name>
        <dbReference type="ChEBI" id="CHEBI:77875"/>
    </ligand>
</feature>
<dbReference type="GO" id="GO:0016740">
    <property type="term" value="F:transferase activity"/>
    <property type="evidence" value="ECO:0007669"/>
    <property type="project" value="UniProtKB-KW"/>
</dbReference>
<evidence type="ECO:0000256" key="10">
    <source>
        <dbReference type="HAMAP-Rule" id="MF_00569"/>
    </source>
</evidence>
<dbReference type="InterPro" id="IPR036094">
    <property type="entry name" value="NadA_sf"/>
</dbReference>
<evidence type="ECO:0000256" key="3">
    <source>
        <dbReference type="ARBA" id="ARBA00022485"/>
    </source>
</evidence>
<evidence type="ECO:0000256" key="4">
    <source>
        <dbReference type="ARBA" id="ARBA00022490"/>
    </source>
</evidence>
<feature type="binding site" evidence="10">
    <location>
        <position position="251"/>
    </location>
    <ligand>
        <name>[4Fe-4S] cluster</name>
        <dbReference type="ChEBI" id="CHEBI:49883"/>
    </ligand>
</feature>
<feature type="binding site" evidence="10">
    <location>
        <position position="128"/>
    </location>
    <ligand>
        <name>[4Fe-4S] cluster</name>
        <dbReference type="ChEBI" id="CHEBI:49883"/>
    </ligand>
</feature>
<protein>
    <recommendedName>
        <fullName evidence="2 10">Quinolinate synthase</fullName>
        <ecNumber evidence="2 10">2.5.1.72</ecNumber>
    </recommendedName>
</protein>
<evidence type="ECO:0000256" key="9">
    <source>
        <dbReference type="ARBA" id="ARBA00023014"/>
    </source>
</evidence>
<dbReference type="HAMAP" id="MF_00569">
    <property type="entry name" value="NadA_type3"/>
    <property type="match status" value="1"/>
</dbReference>
<keyword evidence="12" id="KW-1185">Reference proteome</keyword>
<dbReference type="EMBL" id="JBCGDC010000105">
    <property type="protein sequence ID" value="MFB6396734.1"/>
    <property type="molecule type" value="Genomic_DNA"/>
</dbReference>
<evidence type="ECO:0000256" key="7">
    <source>
        <dbReference type="ARBA" id="ARBA00022723"/>
    </source>
</evidence>
<dbReference type="InterPro" id="IPR003473">
    <property type="entry name" value="NadA"/>
</dbReference>
<evidence type="ECO:0000313" key="12">
    <source>
        <dbReference type="Proteomes" id="UP001582793"/>
    </source>
</evidence>
<comment type="catalytic activity">
    <reaction evidence="10">
        <text>iminosuccinate + dihydroxyacetone phosphate = quinolinate + phosphate + 2 H2O + H(+)</text>
        <dbReference type="Rhea" id="RHEA:25888"/>
        <dbReference type="ChEBI" id="CHEBI:15377"/>
        <dbReference type="ChEBI" id="CHEBI:15378"/>
        <dbReference type="ChEBI" id="CHEBI:29959"/>
        <dbReference type="ChEBI" id="CHEBI:43474"/>
        <dbReference type="ChEBI" id="CHEBI:57642"/>
        <dbReference type="ChEBI" id="CHEBI:77875"/>
        <dbReference type="EC" id="2.5.1.72"/>
    </reaction>
</comment>
<comment type="caution">
    <text evidence="11">The sequence shown here is derived from an EMBL/GenBank/DDBJ whole genome shotgun (WGS) entry which is preliminary data.</text>
</comment>
<dbReference type="EC" id="2.5.1.72" evidence="2 10"/>
<evidence type="ECO:0000256" key="2">
    <source>
        <dbReference type="ARBA" id="ARBA00012669"/>
    </source>
</evidence>
<sequence>MTATWVEPSNTATALLLLGRGSDPSTERGVECPGDLPAPSDPDLVARATAAKAALGSRVFVLGHHYQRDEVIQFADVTGDSFKLAREAAARPDAEFIVFCGVHFMAESADILTAAAQKVVLPDLAAGCSMADMAVLGQVEAAWEVLADAGVAASTVPVTYMNSSADIKGFVGRNGGVVCTSSNAKRALTWAYEQGEKVLFLPDQHLGRNTAVLEMGFSLDDCVLYDPHKPNGGLTAQQLRDARMILWRGHCSVHGRFTLDSVNEVRERVPGVNVLVHPECRHEVVNAADQVGSTEYIIRTIEAAPAGSAWAVGTELNLVRRLALANPDKQIMFLDKAVCYCSTMNRIDLPHLVWALEELVAGRVPNQITVDADTAHHARVALDQMLALP</sequence>
<dbReference type="Gene3D" id="3.40.50.10800">
    <property type="entry name" value="NadA-like"/>
    <property type="match status" value="3"/>
</dbReference>
<dbReference type="Proteomes" id="UP001582793">
    <property type="component" value="Unassembled WGS sequence"/>
</dbReference>
<feature type="binding site" evidence="10">
    <location>
        <position position="81"/>
    </location>
    <ligand>
        <name>iminosuccinate</name>
        <dbReference type="ChEBI" id="CHEBI:77875"/>
    </ligand>
</feature>
<feature type="binding site" evidence="10">
    <location>
        <begin position="277"/>
        <end position="279"/>
    </location>
    <ligand>
        <name>iminosuccinate</name>
        <dbReference type="ChEBI" id="CHEBI:77875"/>
    </ligand>
</feature>
<comment type="function">
    <text evidence="10">Catalyzes the condensation of iminoaspartate with dihydroxyacetone phosphate to form quinolinate.</text>
</comment>
<feature type="binding site" evidence="10">
    <location>
        <begin position="160"/>
        <end position="162"/>
    </location>
    <ligand>
        <name>iminosuccinate</name>
        <dbReference type="ChEBI" id="CHEBI:77875"/>
    </ligand>
</feature>
<feature type="binding site" evidence="10">
    <location>
        <position position="294"/>
    </location>
    <ligand>
        <name>iminosuccinate</name>
        <dbReference type="ChEBI" id="CHEBI:77875"/>
    </ligand>
</feature>
<keyword evidence="3 10" id="KW-0004">4Fe-4S</keyword>
<dbReference type="SUPFAM" id="SSF142754">
    <property type="entry name" value="NadA-like"/>
    <property type="match status" value="1"/>
</dbReference>
<evidence type="ECO:0000256" key="5">
    <source>
        <dbReference type="ARBA" id="ARBA00022642"/>
    </source>
</evidence>
<keyword evidence="5 10" id="KW-0662">Pyridine nucleotide biosynthesis</keyword>
<dbReference type="RefSeq" id="WP_375736078.1">
    <property type="nucleotide sequence ID" value="NZ_JBCGDC010000105.1"/>
</dbReference>
<dbReference type="NCBIfam" id="TIGR00550">
    <property type="entry name" value="nadA"/>
    <property type="match status" value="1"/>
</dbReference>
<gene>
    <name evidence="10 11" type="primary">nadA</name>
    <name evidence="11" type="ORF">AAFH96_27050</name>
</gene>
<dbReference type="NCBIfam" id="NF006881">
    <property type="entry name" value="PRK09375.2-2"/>
    <property type="match status" value="1"/>
</dbReference>
<feature type="binding site" evidence="10">
    <location>
        <position position="64"/>
    </location>
    <ligand>
        <name>iminosuccinate</name>
        <dbReference type="ChEBI" id="CHEBI:77875"/>
    </ligand>
</feature>
<keyword evidence="8 10" id="KW-0408">Iron</keyword>
<name>A0ABV5CXJ9_9ACTN</name>
<evidence type="ECO:0000256" key="8">
    <source>
        <dbReference type="ARBA" id="ARBA00023004"/>
    </source>
</evidence>
<evidence type="ECO:0000256" key="1">
    <source>
        <dbReference type="ARBA" id="ARBA00005065"/>
    </source>
</evidence>
<dbReference type="PANTHER" id="PTHR30573">
    <property type="entry name" value="QUINOLINATE SYNTHETASE A"/>
    <property type="match status" value="1"/>
</dbReference>
<dbReference type="Pfam" id="PF02445">
    <property type="entry name" value="NadA"/>
    <property type="match status" value="1"/>
</dbReference>
<keyword evidence="9 10" id="KW-0411">Iron-sulfur</keyword>
<keyword evidence="6 10" id="KW-0808">Transferase</keyword>
<comment type="pathway">
    <text evidence="1 10">Cofactor biosynthesis; NAD(+) biosynthesis; quinolinate from iminoaspartate: step 1/1.</text>
</comment>
<comment type="cofactor">
    <cofactor evidence="10">
        <name>[4Fe-4S] cluster</name>
        <dbReference type="ChEBI" id="CHEBI:49883"/>
    </cofactor>
    <text evidence="10">Binds 1 [4Fe-4S] cluster per subunit.</text>
</comment>
<keyword evidence="4 10" id="KW-0963">Cytoplasm</keyword>
<dbReference type="NCBIfam" id="NF006883">
    <property type="entry name" value="PRK09375.2-4"/>
    <property type="match status" value="1"/>
</dbReference>
<evidence type="ECO:0000313" key="11">
    <source>
        <dbReference type="EMBL" id="MFB6396734.1"/>
    </source>
</evidence>
<feature type="binding site" evidence="10">
    <location>
        <position position="341"/>
    </location>
    <ligand>
        <name>[4Fe-4S] cluster</name>
        <dbReference type="ChEBI" id="CHEBI:49883"/>
    </ligand>
</feature>
<accession>A0ABV5CXJ9</accession>
<proteinExistence type="inferred from homology"/>
<dbReference type="PANTHER" id="PTHR30573:SF0">
    <property type="entry name" value="QUINOLINATE SYNTHASE, CHLOROPLASTIC"/>
    <property type="match status" value="1"/>
</dbReference>
<comment type="subcellular location">
    <subcellularLocation>
        <location evidence="10">Cytoplasm</location>
    </subcellularLocation>
</comment>
<organism evidence="11 12">
    <name type="scientific">Polymorphospora lycopeni</name>
    <dbReference type="NCBI Taxonomy" id="3140240"/>
    <lineage>
        <taxon>Bacteria</taxon>
        <taxon>Bacillati</taxon>
        <taxon>Actinomycetota</taxon>
        <taxon>Actinomycetes</taxon>
        <taxon>Micromonosporales</taxon>
        <taxon>Micromonosporaceae</taxon>
        <taxon>Polymorphospora</taxon>
    </lineage>
</organism>